<keyword evidence="1" id="KW-0472">Membrane</keyword>
<gene>
    <name evidence="2" type="ORF">CDV28_10677</name>
</gene>
<keyword evidence="1" id="KW-1133">Transmembrane helix</keyword>
<reference evidence="2" key="1">
    <citation type="submission" date="2017-07" db="EMBL/GenBank/DDBJ databases">
        <title>The cable genome - Insights into the physiology and evolution of filamentous bacteria capable of sulfide oxidation via long distance electron transfer.</title>
        <authorList>
            <person name="Thorup C."/>
            <person name="Bjerg J.T."/>
            <person name="Schreiber L."/>
            <person name="Nielsen L.P."/>
            <person name="Kjeldsen K.U."/>
            <person name="Boesen T."/>
            <person name="Boggild A."/>
            <person name="Meysman F."/>
            <person name="Geelhoed J."/>
            <person name="Schramm A."/>
        </authorList>
    </citation>
    <scope>NUCLEOTIDE SEQUENCE [LARGE SCALE GENOMIC DNA]</scope>
    <source>
        <strain evidence="2">GS</strain>
    </source>
</reference>
<dbReference type="Proteomes" id="UP000316238">
    <property type="component" value="Unassembled WGS sequence"/>
</dbReference>
<dbReference type="AlphaFoldDB" id="A0A521G3A8"/>
<evidence type="ECO:0000313" key="2">
    <source>
        <dbReference type="EMBL" id="TAA75522.1"/>
    </source>
</evidence>
<name>A0A521G3A8_9BACT</name>
<keyword evidence="1" id="KW-0812">Transmembrane</keyword>
<accession>A0A521G3A8</accession>
<organism evidence="2 3">
    <name type="scientific">Candidatus Electronema aureum</name>
    <dbReference type="NCBI Taxonomy" id="2005002"/>
    <lineage>
        <taxon>Bacteria</taxon>
        <taxon>Pseudomonadati</taxon>
        <taxon>Thermodesulfobacteriota</taxon>
        <taxon>Desulfobulbia</taxon>
        <taxon>Desulfobulbales</taxon>
        <taxon>Desulfobulbaceae</taxon>
        <taxon>Candidatus Electronema</taxon>
    </lineage>
</organism>
<feature type="transmembrane region" description="Helical" evidence="1">
    <location>
        <begin position="6"/>
        <end position="27"/>
    </location>
</feature>
<dbReference type="EMBL" id="NQJD01000006">
    <property type="protein sequence ID" value="TAA75522.1"/>
    <property type="molecule type" value="Genomic_DNA"/>
</dbReference>
<comment type="caution">
    <text evidence="2">The sequence shown here is derived from an EMBL/GenBank/DDBJ whole genome shotgun (WGS) entry which is preliminary data.</text>
</comment>
<evidence type="ECO:0000313" key="3">
    <source>
        <dbReference type="Proteomes" id="UP000316238"/>
    </source>
</evidence>
<keyword evidence="3" id="KW-1185">Reference proteome</keyword>
<sequence length="80" mass="9184">MIKGGFVAYFYGTASALISQWVMDFLMRFILTCDYFFESLGDEPFEGFEKRCKAAALPVLFQIDGSTFFNNNRQDQPCAR</sequence>
<evidence type="ECO:0000256" key="1">
    <source>
        <dbReference type="SAM" id="Phobius"/>
    </source>
</evidence>
<protein>
    <submittedName>
        <fullName evidence="2">Uncharacterized protein</fullName>
    </submittedName>
</protein>
<proteinExistence type="predicted"/>